<protein>
    <submittedName>
        <fullName evidence="2">Uncharacterized protein</fullName>
    </submittedName>
</protein>
<organism evidence="1 2">
    <name type="scientific">Camelus bactrianus</name>
    <name type="common">Bactrian camel</name>
    <dbReference type="NCBI Taxonomy" id="9837"/>
    <lineage>
        <taxon>Eukaryota</taxon>
        <taxon>Metazoa</taxon>
        <taxon>Chordata</taxon>
        <taxon>Craniata</taxon>
        <taxon>Vertebrata</taxon>
        <taxon>Euteleostomi</taxon>
        <taxon>Mammalia</taxon>
        <taxon>Eutheria</taxon>
        <taxon>Laurasiatheria</taxon>
        <taxon>Artiodactyla</taxon>
        <taxon>Tylopoda</taxon>
        <taxon>Camelidae</taxon>
        <taxon>Camelus</taxon>
    </lineage>
</organism>
<evidence type="ECO:0000313" key="1">
    <source>
        <dbReference type="Proteomes" id="UP001732780"/>
    </source>
</evidence>
<accession>A0AC58PPS8</accession>
<dbReference type="RefSeq" id="XP_074212048.1">
    <property type="nucleotide sequence ID" value="XM_074355947.1"/>
</dbReference>
<keyword evidence="1" id="KW-1185">Reference proteome</keyword>
<sequence>MLRGAPMTQSSGGCAAARTHRSRGNKGLSAWDPGPRGDGQQPPPGTGRDEGPGAGSASAGGSRLAAAAAAAEAPRNKPLCWAPRGCLPASSPAREAGSRGRARRGEPRSGALCWGLAGPLFRPGLARS</sequence>
<evidence type="ECO:0000313" key="2">
    <source>
        <dbReference type="RefSeq" id="XP_074212048.1"/>
    </source>
</evidence>
<gene>
    <name evidence="2" type="primary">LOC141575753</name>
</gene>
<proteinExistence type="predicted"/>
<name>A0AC58PPS8_CAMBA</name>
<reference evidence="2" key="1">
    <citation type="submission" date="2025-08" db="UniProtKB">
        <authorList>
            <consortium name="RefSeq"/>
        </authorList>
    </citation>
    <scope>IDENTIFICATION</scope>
    <source>
        <tissue evidence="2">Blood</tissue>
    </source>
</reference>
<dbReference type="Proteomes" id="UP001732780">
    <property type="component" value="Chromosome 32"/>
</dbReference>